<dbReference type="PROSITE" id="PS50850">
    <property type="entry name" value="MFS"/>
    <property type="match status" value="1"/>
</dbReference>
<feature type="transmembrane region" description="Helical" evidence="5">
    <location>
        <begin position="140"/>
        <end position="160"/>
    </location>
</feature>
<dbReference type="RefSeq" id="WP_079601337.1">
    <property type="nucleotide sequence ID" value="NZ_LT670817.1"/>
</dbReference>
<dbReference type="PANTHER" id="PTHR11662">
    <property type="entry name" value="SOLUTE CARRIER FAMILY 17"/>
    <property type="match status" value="1"/>
</dbReference>
<evidence type="ECO:0000256" key="2">
    <source>
        <dbReference type="ARBA" id="ARBA00022692"/>
    </source>
</evidence>
<dbReference type="OrthoDB" id="4474610at2"/>
<keyword evidence="4 5" id="KW-0472">Membrane</keyword>
<evidence type="ECO:0000256" key="4">
    <source>
        <dbReference type="ARBA" id="ARBA00023136"/>
    </source>
</evidence>
<sequence>MSDRPTPKGSWLIVALLFLFMLINFVDKAVIGLAAVPMMKELNLSPSQFGLVGSSFFLLFSLSAVVTGFIVNRVQTRWVLLVMSLAWALTQFPMVGTVGFATVLACRIALGAGEGPAYPVALHATYKWFPNELRTLPTAIVSQGAGVGLMVALPMLNWVIINYSWHWAFAALGIVGLAWTGAWLLLGREGPIVGSAAPTATATPDRVSYARLLCSPTVLSSWCAFFGAYWGLSLAISWQAAFLIKGLGFAQGSVGLLSALPPGISVVVVIAAGWYSQHLLARGVSSRMARGVFGGACVGLGGIALLIMPQMPTIPLKIAMTTIGISLPSVIYVFSHAVVSEVTPVAQRGALLSIGNAVGTSAGLLAPYIMGSVIETAATPLDGFYTGYVICGIIMLIGGIIGMALMHPEREAARWAPELPRQAAIRSA</sequence>
<feature type="domain" description="Major facilitator superfamily (MFS) profile" evidence="6">
    <location>
        <begin position="13"/>
        <end position="410"/>
    </location>
</feature>
<feature type="transmembrane region" description="Helical" evidence="5">
    <location>
        <begin position="219"/>
        <end position="244"/>
    </location>
</feature>
<dbReference type="InterPro" id="IPR011701">
    <property type="entry name" value="MFS"/>
</dbReference>
<evidence type="ECO:0000313" key="7">
    <source>
        <dbReference type="EMBL" id="SHG67600.1"/>
    </source>
</evidence>
<evidence type="ECO:0000313" key="8">
    <source>
        <dbReference type="Proteomes" id="UP000189796"/>
    </source>
</evidence>
<feature type="transmembrane region" description="Helical" evidence="5">
    <location>
        <begin position="167"/>
        <end position="186"/>
    </location>
</feature>
<keyword evidence="3 5" id="KW-1133">Transmembrane helix</keyword>
<name>A0A1M5LRT1_9BRAD</name>
<dbReference type="SUPFAM" id="SSF103473">
    <property type="entry name" value="MFS general substrate transporter"/>
    <property type="match status" value="1"/>
</dbReference>
<dbReference type="GO" id="GO:0022857">
    <property type="term" value="F:transmembrane transporter activity"/>
    <property type="evidence" value="ECO:0007669"/>
    <property type="project" value="InterPro"/>
</dbReference>
<feature type="transmembrane region" description="Helical" evidence="5">
    <location>
        <begin position="385"/>
        <end position="405"/>
    </location>
</feature>
<evidence type="ECO:0000256" key="1">
    <source>
        <dbReference type="ARBA" id="ARBA00004141"/>
    </source>
</evidence>
<feature type="transmembrane region" description="Helical" evidence="5">
    <location>
        <begin position="78"/>
        <end position="110"/>
    </location>
</feature>
<feature type="transmembrane region" description="Helical" evidence="5">
    <location>
        <begin position="288"/>
        <end position="307"/>
    </location>
</feature>
<feature type="transmembrane region" description="Helical" evidence="5">
    <location>
        <begin position="48"/>
        <end position="71"/>
    </location>
</feature>
<dbReference type="PANTHER" id="PTHR11662:SF450">
    <property type="entry name" value="BLR1003 PROTEIN"/>
    <property type="match status" value="1"/>
</dbReference>
<evidence type="ECO:0000256" key="5">
    <source>
        <dbReference type="SAM" id="Phobius"/>
    </source>
</evidence>
<accession>A0A1M5LRT1</accession>
<protein>
    <submittedName>
        <fullName evidence="7">Sugar phosphate permease</fullName>
    </submittedName>
</protein>
<proteinExistence type="predicted"/>
<feature type="transmembrane region" description="Helical" evidence="5">
    <location>
        <begin position="314"/>
        <end position="334"/>
    </location>
</feature>
<organism evidence="7 8">
    <name type="scientific">Bradyrhizobium erythrophlei</name>
    <dbReference type="NCBI Taxonomy" id="1437360"/>
    <lineage>
        <taxon>Bacteria</taxon>
        <taxon>Pseudomonadati</taxon>
        <taxon>Pseudomonadota</taxon>
        <taxon>Alphaproteobacteria</taxon>
        <taxon>Hyphomicrobiales</taxon>
        <taxon>Nitrobacteraceae</taxon>
        <taxon>Bradyrhizobium</taxon>
    </lineage>
</organism>
<dbReference type="Pfam" id="PF07690">
    <property type="entry name" value="MFS_1"/>
    <property type="match status" value="1"/>
</dbReference>
<keyword evidence="2 5" id="KW-0812">Transmembrane</keyword>
<gene>
    <name evidence="7" type="ORF">SAMN05443248_2330</name>
</gene>
<dbReference type="EMBL" id="LT670817">
    <property type="protein sequence ID" value="SHG67600.1"/>
    <property type="molecule type" value="Genomic_DNA"/>
</dbReference>
<evidence type="ECO:0000256" key="3">
    <source>
        <dbReference type="ARBA" id="ARBA00022989"/>
    </source>
</evidence>
<dbReference type="InterPro" id="IPR020846">
    <property type="entry name" value="MFS_dom"/>
</dbReference>
<reference evidence="7 8" key="1">
    <citation type="submission" date="2016-11" db="EMBL/GenBank/DDBJ databases">
        <authorList>
            <person name="Jaros S."/>
            <person name="Januszkiewicz K."/>
            <person name="Wedrychowicz H."/>
        </authorList>
    </citation>
    <scope>NUCLEOTIDE SEQUENCE [LARGE SCALE GENOMIC DNA]</scope>
    <source>
        <strain evidence="7 8">GAS138</strain>
    </source>
</reference>
<dbReference type="GO" id="GO:0016020">
    <property type="term" value="C:membrane"/>
    <property type="evidence" value="ECO:0007669"/>
    <property type="project" value="UniProtKB-SubCell"/>
</dbReference>
<dbReference type="InterPro" id="IPR050382">
    <property type="entry name" value="MFS_Na/Anion_cotransporter"/>
</dbReference>
<feature type="transmembrane region" description="Helical" evidence="5">
    <location>
        <begin position="256"/>
        <end position="276"/>
    </location>
</feature>
<dbReference type="AlphaFoldDB" id="A0A1M5LRT1"/>
<comment type="subcellular location">
    <subcellularLocation>
        <location evidence="1">Membrane</location>
        <topology evidence="1">Multi-pass membrane protein</topology>
    </subcellularLocation>
</comment>
<dbReference type="Proteomes" id="UP000189796">
    <property type="component" value="Chromosome I"/>
</dbReference>
<evidence type="ECO:0000259" key="6">
    <source>
        <dbReference type="PROSITE" id="PS50850"/>
    </source>
</evidence>
<feature type="transmembrane region" description="Helical" evidence="5">
    <location>
        <begin position="12"/>
        <end position="36"/>
    </location>
</feature>
<dbReference type="Gene3D" id="1.20.1250.20">
    <property type="entry name" value="MFS general substrate transporter like domains"/>
    <property type="match status" value="2"/>
</dbReference>
<dbReference type="InterPro" id="IPR036259">
    <property type="entry name" value="MFS_trans_sf"/>
</dbReference>